<dbReference type="Gene3D" id="3.30.559.10">
    <property type="entry name" value="Chloramphenicol acetyltransferase-like domain"/>
    <property type="match status" value="2"/>
</dbReference>
<dbReference type="InterPro" id="IPR023213">
    <property type="entry name" value="CAT-like_dom_sf"/>
</dbReference>
<comment type="caution">
    <text evidence="3">The sequence shown here is derived from an EMBL/GenBank/DDBJ whole genome shotgun (WGS) entry which is preliminary data.</text>
</comment>
<dbReference type="OrthoDB" id="1862401at2759"/>
<dbReference type="PANTHER" id="PTHR31896">
    <property type="entry name" value="FAMILY REGULATORY PROTEIN, PUTATIVE (AFU_ORTHOLOGUE AFUA_3G14730)-RELATED"/>
    <property type="match status" value="1"/>
</dbReference>
<sequence length="448" mass="49242">MADTTNHDFSHLQDVMGTLPMVKRYIVFCLAFTLEESISISAVEHALKDTLKRLTVAFPWLAAQVVFEGQEQGKSVIPKVIPLGDTIELIVKDLRQDASFPTMAELGKANFPFTMLDSAVIAPPIASSWATDGPDKTAPVLILQANFVQGGLLLLFSGNHTQMDMTGLGGIISLFSKACRKEPFTGSEVAQGNQSRRNAVPLLGDNYQPGPELDDVFAKPRPPIDISSAPRWVYFNFPAANLGRLKTEASDQTIVPYISTDDAVCALVWQRITQARKSRLGSQTTTLFGRPFTVRKYFGLEGYLGHMVDVAYGSETDVWEKPLGEVAGRLRAVLQRDEQIKHHSRAFATMIHRLDDKSQLVNGACLDFNRDICISSYANVKCCEWDFGPILGRPEAGRRPKMGASLGWAYMMPKSRNGDLAVGICISEGDVESLRVDGVFGNYAEFVG</sequence>
<evidence type="ECO:0000259" key="2">
    <source>
        <dbReference type="Pfam" id="PF22664"/>
    </source>
</evidence>
<dbReference type="FunCoup" id="A0A1Y2E9X1">
    <property type="interactions" value="63"/>
</dbReference>
<dbReference type="AlphaFoldDB" id="A0A1Y2E9X1"/>
<proteinExistence type="predicted"/>
<keyword evidence="4" id="KW-1185">Reference proteome</keyword>
<dbReference type="RefSeq" id="XP_040718658.1">
    <property type="nucleotide sequence ID" value="XM_040859567.1"/>
</dbReference>
<dbReference type="PANTHER" id="PTHR31896:SF64">
    <property type="entry name" value="TRICHOTHECENE 3-O-ACETYLTRANSFERASE"/>
    <property type="match status" value="1"/>
</dbReference>
<name>A0A1Y2E9X1_9PEZI</name>
<dbReference type="GO" id="GO:0016740">
    <property type="term" value="F:transferase activity"/>
    <property type="evidence" value="ECO:0007669"/>
    <property type="project" value="UniProtKB-KW"/>
</dbReference>
<evidence type="ECO:0000313" key="3">
    <source>
        <dbReference type="EMBL" id="ORY68371.1"/>
    </source>
</evidence>
<dbReference type="GeneID" id="63775779"/>
<protein>
    <submittedName>
        <fullName evidence="3">Trichothecene 3-O-acetyltransferase</fullName>
    </submittedName>
</protein>
<keyword evidence="1 3" id="KW-0808">Transferase</keyword>
<evidence type="ECO:0000313" key="4">
    <source>
        <dbReference type="Proteomes" id="UP000193689"/>
    </source>
</evidence>
<organism evidence="3 4">
    <name type="scientific">Pseudomassariella vexata</name>
    <dbReference type="NCBI Taxonomy" id="1141098"/>
    <lineage>
        <taxon>Eukaryota</taxon>
        <taxon>Fungi</taxon>
        <taxon>Dikarya</taxon>
        <taxon>Ascomycota</taxon>
        <taxon>Pezizomycotina</taxon>
        <taxon>Sordariomycetes</taxon>
        <taxon>Xylariomycetidae</taxon>
        <taxon>Amphisphaeriales</taxon>
        <taxon>Pseudomassariaceae</taxon>
        <taxon>Pseudomassariella</taxon>
    </lineage>
</organism>
<dbReference type="InterPro" id="IPR054710">
    <property type="entry name" value="Tri101-like_N"/>
</dbReference>
<evidence type="ECO:0000256" key="1">
    <source>
        <dbReference type="ARBA" id="ARBA00022679"/>
    </source>
</evidence>
<gene>
    <name evidence="3" type="ORF">BCR38DRAFT_422977</name>
</gene>
<dbReference type="InterPro" id="IPR051283">
    <property type="entry name" value="Sec_Metabolite_Acyltrans"/>
</dbReference>
<accession>A0A1Y2E9X1</accession>
<dbReference type="Proteomes" id="UP000193689">
    <property type="component" value="Unassembled WGS sequence"/>
</dbReference>
<reference evidence="3 4" key="1">
    <citation type="submission" date="2016-07" db="EMBL/GenBank/DDBJ databases">
        <title>Pervasive Adenine N6-methylation of Active Genes in Fungi.</title>
        <authorList>
            <consortium name="DOE Joint Genome Institute"/>
            <person name="Mondo S.J."/>
            <person name="Dannebaum R.O."/>
            <person name="Kuo R.C."/>
            <person name="Labutti K."/>
            <person name="Haridas S."/>
            <person name="Kuo A."/>
            <person name="Salamov A."/>
            <person name="Ahrendt S.R."/>
            <person name="Lipzen A."/>
            <person name="Sullivan W."/>
            <person name="Andreopoulos W.B."/>
            <person name="Clum A."/>
            <person name="Lindquist E."/>
            <person name="Daum C."/>
            <person name="Ramamoorthy G.K."/>
            <person name="Gryganskyi A."/>
            <person name="Culley D."/>
            <person name="Magnuson J.K."/>
            <person name="James T.Y."/>
            <person name="O'Malley M.A."/>
            <person name="Stajich J.E."/>
            <person name="Spatafora J.W."/>
            <person name="Visel A."/>
            <person name="Grigoriev I.V."/>
        </authorList>
    </citation>
    <scope>NUCLEOTIDE SEQUENCE [LARGE SCALE GENOMIC DNA]</scope>
    <source>
        <strain evidence="3 4">CBS 129021</strain>
    </source>
</reference>
<feature type="domain" description="Trichothecene 3-O-acetyltransferase-like N-terminal" evidence="2">
    <location>
        <begin position="25"/>
        <end position="179"/>
    </location>
</feature>
<dbReference type="Pfam" id="PF22664">
    <property type="entry name" value="TRI-like_N"/>
    <property type="match status" value="1"/>
</dbReference>
<dbReference type="STRING" id="1141098.A0A1Y2E9X1"/>
<dbReference type="EMBL" id="MCFJ01000003">
    <property type="protein sequence ID" value="ORY68371.1"/>
    <property type="molecule type" value="Genomic_DNA"/>
</dbReference>
<dbReference type="InParanoid" id="A0A1Y2E9X1"/>